<dbReference type="AlphaFoldDB" id="A0A0C2WTH0"/>
<feature type="transmembrane region" description="Helical" evidence="1">
    <location>
        <begin position="120"/>
        <end position="141"/>
    </location>
</feature>
<evidence type="ECO:0000313" key="3">
    <source>
        <dbReference type="Proteomes" id="UP000054549"/>
    </source>
</evidence>
<dbReference type="HOGENOM" id="CLU_044614_1_1_1"/>
<sequence length="253" mass="28433">MIPVNEAEVIATFVQAVLYGLYIATLAHCLRWVMYDDEGWKLRNVINWYLVGLTMLVFALSTSDLGILLQITIDGVVDGSPTAMERLNDAIVALEQVTFLIVDALMIYRCWEIYGKNWRLICVPCVFWFASIVLTIVDIVLRATRLSKMTEDDVFDPSKFSWIWAAFICLTIVITIYCSWFILHHFIRTSSVTKHKLVWLHRTCLLISEAGLVYTATGPLNLIASVIARPGHGDVLIGLICNAVVSLPSPVPL</sequence>
<evidence type="ECO:0000313" key="2">
    <source>
        <dbReference type="EMBL" id="KIL59638.1"/>
    </source>
</evidence>
<proteinExistence type="predicted"/>
<feature type="transmembrane region" description="Helical" evidence="1">
    <location>
        <begin position="46"/>
        <end position="71"/>
    </location>
</feature>
<keyword evidence="1" id="KW-0472">Membrane</keyword>
<dbReference type="Proteomes" id="UP000054549">
    <property type="component" value="Unassembled WGS sequence"/>
</dbReference>
<feature type="transmembrane region" description="Helical" evidence="1">
    <location>
        <begin position="12"/>
        <end position="34"/>
    </location>
</feature>
<feature type="transmembrane region" description="Helical" evidence="1">
    <location>
        <begin position="91"/>
        <end position="108"/>
    </location>
</feature>
<organism evidence="2 3">
    <name type="scientific">Amanita muscaria (strain Koide BX008)</name>
    <dbReference type="NCBI Taxonomy" id="946122"/>
    <lineage>
        <taxon>Eukaryota</taxon>
        <taxon>Fungi</taxon>
        <taxon>Dikarya</taxon>
        <taxon>Basidiomycota</taxon>
        <taxon>Agaricomycotina</taxon>
        <taxon>Agaricomycetes</taxon>
        <taxon>Agaricomycetidae</taxon>
        <taxon>Agaricales</taxon>
        <taxon>Pluteineae</taxon>
        <taxon>Amanitaceae</taxon>
        <taxon>Amanita</taxon>
    </lineage>
</organism>
<keyword evidence="1" id="KW-1133">Transmembrane helix</keyword>
<keyword evidence="1" id="KW-0812">Transmembrane</keyword>
<dbReference type="OrthoDB" id="3357408at2759"/>
<keyword evidence="3" id="KW-1185">Reference proteome</keyword>
<reference evidence="2 3" key="1">
    <citation type="submission" date="2014-04" db="EMBL/GenBank/DDBJ databases">
        <title>Evolutionary Origins and Diversification of the Mycorrhizal Mutualists.</title>
        <authorList>
            <consortium name="DOE Joint Genome Institute"/>
            <consortium name="Mycorrhizal Genomics Consortium"/>
            <person name="Kohler A."/>
            <person name="Kuo A."/>
            <person name="Nagy L.G."/>
            <person name="Floudas D."/>
            <person name="Copeland A."/>
            <person name="Barry K.W."/>
            <person name="Cichocki N."/>
            <person name="Veneault-Fourrey C."/>
            <person name="LaButti K."/>
            <person name="Lindquist E.A."/>
            <person name="Lipzen A."/>
            <person name="Lundell T."/>
            <person name="Morin E."/>
            <person name="Murat C."/>
            <person name="Riley R."/>
            <person name="Ohm R."/>
            <person name="Sun H."/>
            <person name="Tunlid A."/>
            <person name="Henrissat B."/>
            <person name="Grigoriev I.V."/>
            <person name="Hibbett D.S."/>
            <person name="Martin F."/>
        </authorList>
    </citation>
    <scope>NUCLEOTIDE SEQUENCE [LARGE SCALE GENOMIC DNA]</scope>
    <source>
        <strain evidence="2 3">Koide BX008</strain>
    </source>
</reference>
<gene>
    <name evidence="2" type="ORF">M378DRAFT_998721</name>
</gene>
<protein>
    <submittedName>
        <fullName evidence="2">Uncharacterized protein</fullName>
    </submittedName>
</protein>
<dbReference type="EMBL" id="KN818312">
    <property type="protein sequence ID" value="KIL59638.1"/>
    <property type="molecule type" value="Genomic_DNA"/>
</dbReference>
<dbReference type="InParanoid" id="A0A0C2WTH0"/>
<feature type="transmembrane region" description="Helical" evidence="1">
    <location>
        <begin position="161"/>
        <end position="183"/>
    </location>
</feature>
<accession>A0A0C2WTH0</accession>
<evidence type="ECO:0000256" key="1">
    <source>
        <dbReference type="SAM" id="Phobius"/>
    </source>
</evidence>
<name>A0A0C2WTH0_AMAMK</name>